<dbReference type="PANTHER" id="PTHR21017">
    <property type="entry name" value="NIPSNAP-RELATED"/>
    <property type="match status" value="1"/>
</dbReference>
<dbReference type="InterPro" id="IPR051557">
    <property type="entry name" value="NipSnap_domain"/>
</dbReference>
<dbReference type="GO" id="GO:0000423">
    <property type="term" value="P:mitophagy"/>
    <property type="evidence" value="ECO:0007669"/>
    <property type="project" value="UniProtKB-ARBA"/>
</dbReference>
<dbReference type="InterPro" id="IPR011008">
    <property type="entry name" value="Dimeric_a/b-barrel"/>
</dbReference>
<proteinExistence type="inferred from homology"/>
<evidence type="ECO:0000259" key="2">
    <source>
        <dbReference type="Pfam" id="PF07978"/>
    </source>
</evidence>
<dbReference type="AlphaFoldDB" id="A0ABD3VCA3"/>
<name>A0ABD3VCA3_SINWO</name>
<dbReference type="Gene3D" id="3.30.70.100">
    <property type="match status" value="1"/>
</dbReference>
<sequence length="250" mass="28249">MSANLCNRFLRSNIAIFILSATRKSIYSSKWFACTTTNFSTNPSETSAGKVYELRCYSIIPKDMKHFLELSEKWMHLRTVHSKCIGYWTSEIGGINDVVHIWEYDNLSHRASVRQTLAKDPDWIQNYFSKILPLLSRQQNSLLRLVPGSDLITKTSKGVYELQQFNLPGSPSPDQISQALSACTQQNATLLGTFYSIIGTLSSAYQLWRHPDVDNLITGTGSEHSAGKKECINASRHSRLLLPTPWSMLK</sequence>
<keyword evidence="4" id="KW-1185">Reference proteome</keyword>
<feature type="domain" description="NIPSNAP" evidence="2">
    <location>
        <begin position="52"/>
        <end position="149"/>
    </location>
</feature>
<organism evidence="3 4">
    <name type="scientific">Sinanodonta woodiana</name>
    <name type="common">Chinese pond mussel</name>
    <name type="synonym">Anodonta woodiana</name>
    <dbReference type="NCBI Taxonomy" id="1069815"/>
    <lineage>
        <taxon>Eukaryota</taxon>
        <taxon>Metazoa</taxon>
        <taxon>Spiralia</taxon>
        <taxon>Lophotrochozoa</taxon>
        <taxon>Mollusca</taxon>
        <taxon>Bivalvia</taxon>
        <taxon>Autobranchia</taxon>
        <taxon>Heteroconchia</taxon>
        <taxon>Palaeoheterodonta</taxon>
        <taxon>Unionida</taxon>
        <taxon>Unionoidea</taxon>
        <taxon>Unionidae</taxon>
        <taxon>Unioninae</taxon>
        <taxon>Sinanodonta</taxon>
    </lineage>
</organism>
<evidence type="ECO:0000313" key="3">
    <source>
        <dbReference type="EMBL" id="KAL3858588.1"/>
    </source>
</evidence>
<dbReference type="EMBL" id="JBJQND010000012">
    <property type="protein sequence ID" value="KAL3858588.1"/>
    <property type="molecule type" value="Genomic_DNA"/>
</dbReference>
<dbReference type="PANTHER" id="PTHR21017:SF19">
    <property type="entry name" value="PROTEIN NIPSNAP HOMOLOG 3B"/>
    <property type="match status" value="1"/>
</dbReference>
<dbReference type="Pfam" id="PF07978">
    <property type="entry name" value="NIPSNAP"/>
    <property type="match status" value="1"/>
</dbReference>
<evidence type="ECO:0000256" key="1">
    <source>
        <dbReference type="ARBA" id="ARBA00005291"/>
    </source>
</evidence>
<gene>
    <name evidence="3" type="ORF">ACJMK2_008860</name>
</gene>
<reference evidence="3 4" key="1">
    <citation type="submission" date="2024-11" db="EMBL/GenBank/DDBJ databases">
        <title>Chromosome-level genome assembly of the freshwater bivalve Anodonta woodiana.</title>
        <authorList>
            <person name="Chen X."/>
        </authorList>
    </citation>
    <scope>NUCLEOTIDE SEQUENCE [LARGE SCALE GENOMIC DNA]</scope>
    <source>
        <strain evidence="3">MN2024</strain>
        <tissue evidence="3">Gills</tissue>
    </source>
</reference>
<comment type="similarity">
    <text evidence="1">Belongs to the NipSnap family.</text>
</comment>
<dbReference type="SUPFAM" id="SSF54909">
    <property type="entry name" value="Dimeric alpha+beta barrel"/>
    <property type="match status" value="1"/>
</dbReference>
<comment type="caution">
    <text evidence="3">The sequence shown here is derived from an EMBL/GenBank/DDBJ whole genome shotgun (WGS) entry which is preliminary data.</text>
</comment>
<dbReference type="Proteomes" id="UP001634394">
    <property type="component" value="Unassembled WGS sequence"/>
</dbReference>
<accession>A0ABD3VCA3</accession>
<protein>
    <recommendedName>
        <fullName evidence="2">NIPSNAP domain-containing protein</fullName>
    </recommendedName>
</protein>
<dbReference type="InterPro" id="IPR012577">
    <property type="entry name" value="NIPSNAP"/>
</dbReference>
<evidence type="ECO:0000313" key="4">
    <source>
        <dbReference type="Proteomes" id="UP001634394"/>
    </source>
</evidence>